<gene>
    <name evidence="4" type="ORF">IM725_18950</name>
</gene>
<organism evidence="4 5">
    <name type="scientific">Ramlibacter aquaticus</name>
    <dbReference type="NCBI Taxonomy" id="2780094"/>
    <lineage>
        <taxon>Bacteria</taxon>
        <taxon>Pseudomonadati</taxon>
        <taxon>Pseudomonadota</taxon>
        <taxon>Betaproteobacteria</taxon>
        <taxon>Burkholderiales</taxon>
        <taxon>Comamonadaceae</taxon>
        <taxon>Ramlibacter</taxon>
    </lineage>
</organism>
<protein>
    <submittedName>
        <fullName evidence="4">DUF4142 domain-containing protein</fullName>
    </submittedName>
</protein>
<dbReference type="RefSeq" id="WP_193782201.1">
    <property type="nucleotide sequence ID" value="NZ_JADDOJ010000118.1"/>
</dbReference>
<name>A0ABR9SJW1_9BURK</name>
<comment type="caution">
    <text evidence="4">The sequence shown here is derived from an EMBL/GenBank/DDBJ whole genome shotgun (WGS) entry which is preliminary data.</text>
</comment>
<feature type="chain" id="PRO_5045362532" evidence="2">
    <location>
        <begin position="27"/>
        <end position="220"/>
    </location>
</feature>
<evidence type="ECO:0000259" key="3">
    <source>
        <dbReference type="Pfam" id="PF13628"/>
    </source>
</evidence>
<feature type="region of interest" description="Disordered" evidence="1">
    <location>
        <begin position="25"/>
        <end position="71"/>
    </location>
</feature>
<feature type="signal peptide" evidence="2">
    <location>
        <begin position="1"/>
        <end position="26"/>
    </location>
</feature>
<keyword evidence="2" id="KW-0732">Signal</keyword>
<feature type="compositionally biased region" description="Low complexity" evidence="1">
    <location>
        <begin position="25"/>
        <end position="45"/>
    </location>
</feature>
<sequence>MKNTSSPLRILPLAVALAFSAGAALAQSSTGTTSPSGTGSSVTGGRAAPEAQPGTGTRNAPQAAKLDRADRKFIQEAAEGGMFEVQASQLAASKASDPAVKSYGETLNKDHSDANNELVQLANSKGVELPAAPDRGKRRDIEKMGKLSGKEFDQHYVREVGIKDHEKDIKKFEKAEGKVKDPELKAWITKTLPHLREHLAMAEKLPEAGSKANAAAMGNR</sequence>
<dbReference type="InterPro" id="IPR025419">
    <property type="entry name" value="DUF4142"/>
</dbReference>
<reference evidence="4 5" key="1">
    <citation type="submission" date="2020-10" db="EMBL/GenBank/DDBJ databases">
        <title>Draft genome of Ramlibacter aquaticus LMG 30558.</title>
        <authorList>
            <person name="Props R."/>
        </authorList>
    </citation>
    <scope>NUCLEOTIDE SEQUENCE [LARGE SCALE GENOMIC DNA]</scope>
    <source>
        <strain evidence="4 5">LMG 30558</strain>
    </source>
</reference>
<evidence type="ECO:0000313" key="5">
    <source>
        <dbReference type="Proteomes" id="UP000715965"/>
    </source>
</evidence>
<feature type="domain" description="DUF4142" evidence="3">
    <location>
        <begin position="69"/>
        <end position="205"/>
    </location>
</feature>
<dbReference type="PANTHER" id="PTHR38593:SF1">
    <property type="entry name" value="BLR2558 PROTEIN"/>
    <property type="match status" value="1"/>
</dbReference>
<keyword evidence="5" id="KW-1185">Reference proteome</keyword>
<evidence type="ECO:0000256" key="2">
    <source>
        <dbReference type="SAM" id="SignalP"/>
    </source>
</evidence>
<evidence type="ECO:0000313" key="4">
    <source>
        <dbReference type="EMBL" id="MBE7942653.1"/>
    </source>
</evidence>
<dbReference type="InterPro" id="IPR012347">
    <property type="entry name" value="Ferritin-like"/>
</dbReference>
<dbReference type="PANTHER" id="PTHR38593">
    <property type="entry name" value="BLR2558 PROTEIN"/>
    <property type="match status" value="1"/>
</dbReference>
<evidence type="ECO:0000256" key="1">
    <source>
        <dbReference type="SAM" id="MobiDB-lite"/>
    </source>
</evidence>
<dbReference type="Proteomes" id="UP000715965">
    <property type="component" value="Unassembled WGS sequence"/>
</dbReference>
<dbReference type="Gene3D" id="1.20.1260.10">
    <property type="match status" value="1"/>
</dbReference>
<dbReference type="EMBL" id="JADDOJ010000118">
    <property type="protein sequence ID" value="MBE7942653.1"/>
    <property type="molecule type" value="Genomic_DNA"/>
</dbReference>
<accession>A0ABR9SJW1</accession>
<proteinExistence type="predicted"/>
<dbReference type="Pfam" id="PF13628">
    <property type="entry name" value="DUF4142"/>
    <property type="match status" value="1"/>
</dbReference>